<proteinExistence type="predicted"/>
<feature type="domain" description="CBS" evidence="3">
    <location>
        <begin position="92"/>
        <end position="148"/>
    </location>
</feature>
<dbReference type="InterPro" id="IPR046342">
    <property type="entry name" value="CBS_dom_sf"/>
</dbReference>
<evidence type="ECO:0000259" key="3">
    <source>
        <dbReference type="PROSITE" id="PS51371"/>
    </source>
</evidence>
<comment type="caution">
    <text evidence="4">The sequence shown here is derived from an EMBL/GenBank/DDBJ whole genome shotgun (WGS) entry which is preliminary data.</text>
</comment>
<gene>
    <name evidence="4" type="ORF">ACFSCY_20150</name>
</gene>
<sequence>MRNRPRSLAAPPESRDDDPVISTLMTTRIVGITPDAPVSTALNLMAATGVRHLPVLSGNRCLGVLREADVIQHLAAISTSAVDQAATPVARLTRRAASVSVSAHRSDAARCMDVDSVDAVLVTDRHGLVGIVTATDLIRSLASDAPAVPQQNQAQPSGDPP</sequence>
<dbReference type="Gene3D" id="3.10.580.10">
    <property type="entry name" value="CBS-domain"/>
    <property type="match status" value="2"/>
</dbReference>
<dbReference type="InterPro" id="IPR000644">
    <property type="entry name" value="CBS_dom"/>
</dbReference>
<keyword evidence="5" id="KW-1185">Reference proteome</keyword>
<evidence type="ECO:0000313" key="5">
    <source>
        <dbReference type="Proteomes" id="UP001597145"/>
    </source>
</evidence>
<dbReference type="PANTHER" id="PTHR43080:SF2">
    <property type="entry name" value="CBS DOMAIN-CONTAINING PROTEIN"/>
    <property type="match status" value="1"/>
</dbReference>
<dbReference type="EMBL" id="JBHUCP010000014">
    <property type="protein sequence ID" value="MFD1531748.1"/>
    <property type="molecule type" value="Genomic_DNA"/>
</dbReference>
<dbReference type="PROSITE" id="PS51371">
    <property type="entry name" value="CBS"/>
    <property type="match status" value="2"/>
</dbReference>
<accession>A0ABW4FNI3</accession>
<evidence type="ECO:0000256" key="2">
    <source>
        <dbReference type="PROSITE-ProRule" id="PRU00703"/>
    </source>
</evidence>
<dbReference type="InterPro" id="IPR051257">
    <property type="entry name" value="Diverse_CBS-Domain"/>
</dbReference>
<organism evidence="4 5">
    <name type="scientific">Pseudonocardia aurantiaca</name>
    <dbReference type="NCBI Taxonomy" id="75290"/>
    <lineage>
        <taxon>Bacteria</taxon>
        <taxon>Bacillati</taxon>
        <taxon>Actinomycetota</taxon>
        <taxon>Actinomycetes</taxon>
        <taxon>Pseudonocardiales</taxon>
        <taxon>Pseudonocardiaceae</taxon>
        <taxon>Pseudonocardia</taxon>
    </lineage>
</organism>
<reference evidence="5" key="1">
    <citation type="journal article" date="2019" name="Int. J. Syst. Evol. Microbiol.">
        <title>The Global Catalogue of Microorganisms (GCM) 10K type strain sequencing project: providing services to taxonomists for standard genome sequencing and annotation.</title>
        <authorList>
            <consortium name="The Broad Institute Genomics Platform"/>
            <consortium name="The Broad Institute Genome Sequencing Center for Infectious Disease"/>
            <person name="Wu L."/>
            <person name="Ma J."/>
        </authorList>
    </citation>
    <scope>NUCLEOTIDE SEQUENCE [LARGE SCALE GENOMIC DNA]</scope>
    <source>
        <strain evidence="5">JCM 12165</strain>
    </source>
</reference>
<protein>
    <submittedName>
        <fullName evidence="4">HPP family protein</fullName>
    </submittedName>
</protein>
<name>A0ABW4FNI3_9PSEU</name>
<dbReference type="SMART" id="SM00116">
    <property type="entry name" value="CBS"/>
    <property type="match status" value="2"/>
</dbReference>
<dbReference type="RefSeq" id="WP_343979953.1">
    <property type="nucleotide sequence ID" value="NZ_BAAAJG010000011.1"/>
</dbReference>
<dbReference type="PANTHER" id="PTHR43080">
    <property type="entry name" value="CBS DOMAIN-CONTAINING PROTEIN CBSX3, MITOCHONDRIAL"/>
    <property type="match status" value="1"/>
</dbReference>
<evidence type="ECO:0000256" key="1">
    <source>
        <dbReference type="ARBA" id="ARBA00023122"/>
    </source>
</evidence>
<feature type="domain" description="CBS" evidence="3">
    <location>
        <begin position="25"/>
        <end position="82"/>
    </location>
</feature>
<evidence type="ECO:0000313" key="4">
    <source>
        <dbReference type="EMBL" id="MFD1531748.1"/>
    </source>
</evidence>
<keyword evidence="1 2" id="KW-0129">CBS domain</keyword>
<dbReference type="Proteomes" id="UP001597145">
    <property type="component" value="Unassembled WGS sequence"/>
</dbReference>
<dbReference type="SUPFAM" id="SSF54631">
    <property type="entry name" value="CBS-domain pair"/>
    <property type="match status" value="1"/>
</dbReference>
<dbReference type="Pfam" id="PF00571">
    <property type="entry name" value="CBS"/>
    <property type="match status" value="2"/>
</dbReference>